<sequence>MTFRTLPNLFPLHILLPLLCLIVYSLQHNTFSGENSLLLFSLLTDTTSTCLMPHFNLYSYFEGIARSTFQAKVIV</sequence>
<dbReference type="AlphaFoldDB" id="A0A368UH91"/>
<keyword evidence="1" id="KW-0732">Signal</keyword>
<reference evidence="2" key="2">
    <citation type="submission" date="2018-07" db="EMBL/GenBank/DDBJ databases">
        <title>WGS assembly of Glycine max.</title>
        <authorList>
            <person name="Schmutz J."/>
            <person name="Cannon S."/>
            <person name="Schlueter J."/>
            <person name="Ma J."/>
            <person name="Mitros T."/>
            <person name="Nelson W."/>
            <person name="Hyten D."/>
            <person name="Song Q."/>
            <person name="Thelen J."/>
            <person name="Cheng J."/>
            <person name="Xu D."/>
            <person name="Hellsten U."/>
            <person name="May G."/>
            <person name="Yu Y."/>
            <person name="Sakurai T."/>
            <person name="Umezawa T."/>
            <person name="Bhattacharyya M."/>
            <person name="Sandhu D."/>
            <person name="Valliyodan B."/>
            <person name="Lindquist E."/>
            <person name="Peto M."/>
            <person name="Grant D."/>
            <person name="Shu S."/>
            <person name="Goodstein D."/>
            <person name="Barry K."/>
            <person name="Futrell-Griggs M."/>
            <person name="Abernathy B."/>
            <person name="Du J."/>
            <person name="Tian Z."/>
            <person name="Zhu L."/>
            <person name="Gill N."/>
            <person name="Joshi T."/>
            <person name="Libault M."/>
            <person name="Sethuraman A."/>
            <person name="Zhang X."/>
            <person name="Shinozaki K."/>
            <person name="Nguyen H."/>
            <person name="Wing R."/>
            <person name="Cregan P."/>
            <person name="Specht J."/>
            <person name="Grimwood J."/>
            <person name="Rokhsar D."/>
            <person name="Stacey G."/>
            <person name="Shoemaker R."/>
            <person name="Jackson S."/>
        </authorList>
    </citation>
    <scope>NUCLEOTIDE SEQUENCE</scope>
    <source>
        <tissue evidence="2">Callus</tissue>
    </source>
</reference>
<dbReference type="ExpressionAtlas" id="A0A368UH91">
    <property type="expression patterns" value="baseline and differential"/>
</dbReference>
<reference evidence="2 3" key="1">
    <citation type="journal article" date="2010" name="Nature">
        <title>Genome sequence of the palaeopolyploid soybean.</title>
        <authorList>
            <person name="Schmutz J."/>
            <person name="Cannon S.B."/>
            <person name="Schlueter J."/>
            <person name="Ma J."/>
            <person name="Mitros T."/>
            <person name="Nelson W."/>
            <person name="Hyten D.L."/>
            <person name="Song Q."/>
            <person name="Thelen J.J."/>
            <person name="Cheng J."/>
            <person name="Xu D."/>
            <person name="Hellsten U."/>
            <person name="May G.D."/>
            <person name="Yu Y."/>
            <person name="Sakurai T."/>
            <person name="Umezawa T."/>
            <person name="Bhattacharyya M.K."/>
            <person name="Sandhu D."/>
            <person name="Valliyodan B."/>
            <person name="Lindquist E."/>
            <person name="Peto M."/>
            <person name="Grant D."/>
            <person name="Shu S."/>
            <person name="Goodstein D."/>
            <person name="Barry K."/>
            <person name="Futrell-Griggs M."/>
            <person name="Abernathy B."/>
            <person name="Du J."/>
            <person name="Tian Z."/>
            <person name="Zhu L."/>
            <person name="Gill N."/>
            <person name="Joshi T."/>
            <person name="Libault M."/>
            <person name="Sethuraman A."/>
            <person name="Zhang X.-C."/>
            <person name="Shinozaki K."/>
            <person name="Nguyen H.T."/>
            <person name="Wing R.A."/>
            <person name="Cregan P."/>
            <person name="Specht J."/>
            <person name="Grimwood J."/>
            <person name="Rokhsar D."/>
            <person name="Stacey G."/>
            <person name="Shoemaker R.C."/>
            <person name="Jackson S.A."/>
        </authorList>
    </citation>
    <scope>NUCLEOTIDE SEQUENCE</scope>
    <source>
        <strain evidence="3">cv. Williams 82</strain>
        <tissue evidence="2">Callus</tissue>
    </source>
</reference>
<dbReference type="Proteomes" id="UP000008827">
    <property type="component" value="Chromosome 14"/>
</dbReference>
<organism evidence="2">
    <name type="scientific">Glycine max</name>
    <name type="common">Soybean</name>
    <name type="synonym">Glycine hispida</name>
    <dbReference type="NCBI Taxonomy" id="3847"/>
    <lineage>
        <taxon>Eukaryota</taxon>
        <taxon>Viridiplantae</taxon>
        <taxon>Streptophyta</taxon>
        <taxon>Embryophyta</taxon>
        <taxon>Tracheophyta</taxon>
        <taxon>Spermatophyta</taxon>
        <taxon>Magnoliopsida</taxon>
        <taxon>eudicotyledons</taxon>
        <taxon>Gunneridae</taxon>
        <taxon>Pentapetalae</taxon>
        <taxon>rosids</taxon>
        <taxon>fabids</taxon>
        <taxon>Fabales</taxon>
        <taxon>Fabaceae</taxon>
        <taxon>Papilionoideae</taxon>
        <taxon>50 kb inversion clade</taxon>
        <taxon>NPAAA clade</taxon>
        <taxon>indigoferoid/millettioid clade</taxon>
        <taxon>Phaseoleae</taxon>
        <taxon>Glycine</taxon>
        <taxon>Glycine subgen. Soja</taxon>
    </lineage>
</organism>
<accession>A0A368UH91</accession>
<evidence type="ECO:0008006" key="5">
    <source>
        <dbReference type="Google" id="ProtNLM"/>
    </source>
</evidence>
<evidence type="ECO:0000256" key="1">
    <source>
        <dbReference type="SAM" id="SignalP"/>
    </source>
</evidence>
<dbReference type="InParanoid" id="A0A368UH91"/>
<keyword evidence="4" id="KW-1185">Reference proteome</keyword>
<evidence type="ECO:0000313" key="4">
    <source>
        <dbReference type="Proteomes" id="UP000008827"/>
    </source>
</evidence>
<name>A0A368UH91_SOYBN</name>
<proteinExistence type="predicted"/>
<gene>
    <name evidence="2" type="ORF">GLYMA_14G184800</name>
</gene>
<feature type="chain" id="PRO_5036331932" description="Secreted protein" evidence="1">
    <location>
        <begin position="28"/>
        <end position="75"/>
    </location>
</feature>
<dbReference type="Gramene" id="RCW19050">
    <property type="protein sequence ID" value="RCW19050"/>
    <property type="gene ID" value="GLYMA_14G184800"/>
</dbReference>
<dbReference type="EMBL" id="CM000847">
    <property type="protein sequence ID" value="RCW19050.1"/>
    <property type="molecule type" value="Genomic_DNA"/>
</dbReference>
<dbReference type="EnsemblPlants" id="RCW19050">
    <property type="protein sequence ID" value="RCW19050"/>
    <property type="gene ID" value="GLYMA_14G184800"/>
</dbReference>
<evidence type="ECO:0000313" key="3">
    <source>
        <dbReference type="EnsemblPlants" id="RCW19050"/>
    </source>
</evidence>
<protein>
    <recommendedName>
        <fullName evidence="5">Secreted protein</fullName>
    </recommendedName>
</protein>
<evidence type="ECO:0000313" key="2">
    <source>
        <dbReference type="EMBL" id="RCW19050.1"/>
    </source>
</evidence>
<feature type="signal peptide" evidence="1">
    <location>
        <begin position="1"/>
        <end position="27"/>
    </location>
</feature>
<reference evidence="3" key="3">
    <citation type="submission" date="2019-01" db="UniProtKB">
        <authorList>
            <consortium name="EnsemblPlants"/>
        </authorList>
    </citation>
    <scope>IDENTIFICATION</scope>
    <source>
        <strain evidence="3">Williams 82</strain>
    </source>
</reference>